<keyword evidence="2" id="KW-1185">Reference proteome</keyword>
<evidence type="ECO:0000313" key="2">
    <source>
        <dbReference type="Proteomes" id="UP000784294"/>
    </source>
</evidence>
<protein>
    <submittedName>
        <fullName evidence="1">Uncharacterized protein</fullName>
    </submittedName>
</protein>
<organism evidence="1 2">
    <name type="scientific">Protopolystoma xenopodis</name>
    <dbReference type="NCBI Taxonomy" id="117903"/>
    <lineage>
        <taxon>Eukaryota</taxon>
        <taxon>Metazoa</taxon>
        <taxon>Spiralia</taxon>
        <taxon>Lophotrochozoa</taxon>
        <taxon>Platyhelminthes</taxon>
        <taxon>Monogenea</taxon>
        <taxon>Polyopisthocotylea</taxon>
        <taxon>Polystomatidea</taxon>
        <taxon>Polystomatidae</taxon>
        <taxon>Protopolystoma</taxon>
    </lineage>
</organism>
<dbReference type="AlphaFoldDB" id="A0A3S5BUB6"/>
<accession>A0A3S5BUB6</accession>
<name>A0A3S5BUB6_9PLAT</name>
<comment type="caution">
    <text evidence="1">The sequence shown here is derived from an EMBL/GenBank/DDBJ whole genome shotgun (WGS) entry which is preliminary data.</text>
</comment>
<sequence>MTVLTALQVRAREMREARRNSLDPVERYLITLAAFHLNVTEEEAEESLIDSENYASVVKFNRYNSNGRVLCVHVQTSNIAEVAIDFALWLDLCSGRRLLFLIRHCFHSTCAHMHFWPDWDEPKSVSSFIIVMSFQVSNRTRTQHPCRCCKAGIRRVFGGIVYFTQKGPANGSFVNRSNEAPNSVAGFEVTRDDGVSRLSETFLTDGIYAAFFHSFCHLLPPKLD</sequence>
<dbReference type="EMBL" id="CAAALY010038395">
    <property type="protein sequence ID" value="VEL18737.1"/>
    <property type="molecule type" value="Genomic_DNA"/>
</dbReference>
<gene>
    <name evidence="1" type="ORF">PXEA_LOCUS12177</name>
</gene>
<dbReference type="Proteomes" id="UP000784294">
    <property type="component" value="Unassembled WGS sequence"/>
</dbReference>
<proteinExistence type="predicted"/>
<reference evidence="1" key="1">
    <citation type="submission" date="2018-11" db="EMBL/GenBank/DDBJ databases">
        <authorList>
            <consortium name="Pathogen Informatics"/>
        </authorList>
    </citation>
    <scope>NUCLEOTIDE SEQUENCE</scope>
</reference>
<evidence type="ECO:0000313" key="1">
    <source>
        <dbReference type="EMBL" id="VEL18737.1"/>
    </source>
</evidence>